<sequence>MSIHKRGRKRSSALPLSSSTSAHPDSKKRKCKLQPISSSHSWSSCSPAMNQVFEQPGWNSNLDKLLLDLTVDAHKVEGYFLSWFDYNPKPPLKYIKGWELLARQFNQRMDPHCQFLDKWKLATELSCRLDFFLKKVEKDKINLAGYEFEEQLTTLFKGRNKLSIPAGMTESVNDIQGSSGQYPGIFSSSSGRYPRATLTTPSSAATTSRCSPTFGIVNPYEDCVYCLSKLGLNDESITLILDYSIKGELQGLKNAEAKYAYALELKGTVSYYSKYDDNVDQDAGRNVRPRKHRGAATPPSVILHGPRANRGVNRYRQIARLMPDGSHNELDAPPSTFPTITGSPFLQCH</sequence>
<protein>
    <submittedName>
        <fullName evidence="1">Uncharacterized protein</fullName>
    </submittedName>
</protein>
<organism evidence="1 2">
    <name type="scientific">Trifolium pratense</name>
    <name type="common">Red clover</name>
    <dbReference type="NCBI Taxonomy" id="57577"/>
    <lineage>
        <taxon>Eukaryota</taxon>
        <taxon>Viridiplantae</taxon>
        <taxon>Streptophyta</taxon>
        <taxon>Embryophyta</taxon>
        <taxon>Tracheophyta</taxon>
        <taxon>Spermatophyta</taxon>
        <taxon>Magnoliopsida</taxon>
        <taxon>eudicotyledons</taxon>
        <taxon>Gunneridae</taxon>
        <taxon>Pentapetalae</taxon>
        <taxon>rosids</taxon>
        <taxon>fabids</taxon>
        <taxon>Fabales</taxon>
        <taxon>Fabaceae</taxon>
        <taxon>Papilionoideae</taxon>
        <taxon>50 kb inversion clade</taxon>
        <taxon>NPAAA clade</taxon>
        <taxon>Hologalegina</taxon>
        <taxon>IRL clade</taxon>
        <taxon>Trifolieae</taxon>
        <taxon>Trifolium</taxon>
    </lineage>
</organism>
<gene>
    <name evidence="1" type="ORF">MILVUS5_LOCUS17516</name>
</gene>
<evidence type="ECO:0000313" key="1">
    <source>
        <dbReference type="EMBL" id="CAJ2649411.1"/>
    </source>
</evidence>
<dbReference type="EMBL" id="CASHSV030000109">
    <property type="protein sequence ID" value="CAJ2649411.1"/>
    <property type="molecule type" value="Genomic_DNA"/>
</dbReference>
<evidence type="ECO:0000313" key="2">
    <source>
        <dbReference type="Proteomes" id="UP001177021"/>
    </source>
</evidence>
<name>A0ACB0JZG4_TRIPR</name>
<accession>A0ACB0JZG4</accession>
<dbReference type="Proteomes" id="UP001177021">
    <property type="component" value="Unassembled WGS sequence"/>
</dbReference>
<comment type="caution">
    <text evidence="1">The sequence shown here is derived from an EMBL/GenBank/DDBJ whole genome shotgun (WGS) entry which is preliminary data.</text>
</comment>
<reference evidence="1" key="1">
    <citation type="submission" date="2023-10" db="EMBL/GenBank/DDBJ databases">
        <authorList>
            <person name="Rodriguez Cubillos JULIANA M."/>
            <person name="De Vega J."/>
        </authorList>
    </citation>
    <scope>NUCLEOTIDE SEQUENCE</scope>
</reference>
<keyword evidence="2" id="KW-1185">Reference proteome</keyword>
<proteinExistence type="predicted"/>